<dbReference type="Proteomes" id="UP000634136">
    <property type="component" value="Unassembled WGS sequence"/>
</dbReference>
<dbReference type="OrthoDB" id="1370840at2759"/>
<dbReference type="Pfam" id="PF04193">
    <property type="entry name" value="PQ-loop"/>
    <property type="match status" value="2"/>
</dbReference>
<name>A0A834TC50_9FABA</name>
<dbReference type="FunFam" id="1.20.1280.290:FF:000018">
    <property type="entry name" value="Cystinosin homolog"/>
    <property type="match status" value="1"/>
</dbReference>
<keyword evidence="3 9" id="KW-0812">Transmembrane</keyword>
<keyword evidence="4" id="KW-0677">Repeat</keyword>
<keyword evidence="7" id="KW-0458">Lysosome</keyword>
<dbReference type="AlphaFoldDB" id="A0A834TC50"/>
<dbReference type="EMBL" id="JAAIUW010000008">
    <property type="protein sequence ID" value="KAF7819478.1"/>
    <property type="molecule type" value="Genomic_DNA"/>
</dbReference>
<evidence type="ECO:0000313" key="11">
    <source>
        <dbReference type="Proteomes" id="UP000634136"/>
    </source>
</evidence>
<evidence type="ECO:0000256" key="7">
    <source>
        <dbReference type="ARBA" id="ARBA00023228"/>
    </source>
</evidence>
<evidence type="ECO:0000256" key="6">
    <source>
        <dbReference type="ARBA" id="ARBA00023136"/>
    </source>
</evidence>
<feature type="transmembrane region" description="Helical" evidence="9">
    <location>
        <begin position="189"/>
        <end position="207"/>
    </location>
</feature>
<accession>A0A834TC50</accession>
<dbReference type="Gene3D" id="1.20.1280.290">
    <property type="match status" value="1"/>
</dbReference>
<dbReference type="InterPro" id="IPR006603">
    <property type="entry name" value="PQ-loop_rpt"/>
</dbReference>
<evidence type="ECO:0000256" key="8">
    <source>
        <dbReference type="ARBA" id="ARBA00074957"/>
    </source>
</evidence>
<keyword evidence="11" id="KW-1185">Reference proteome</keyword>
<dbReference type="SMART" id="SM00679">
    <property type="entry name" value="CTNS"/>
    <property type="match status" value="2"/>
</dbReference>
<keyword evidence="2" id="KW-0813">Transport</keyword>
<proteinExistence type="predicted"/>
<evidence type="ECO:0000256" key="1">
    <source>
        <dbReference type="ARBA" id="ARBA00004155"/>
    </source>
</evidence>
<feature type="transmembrane region" description="Helical" evidence="9">
    <location>
        <begin position="45"/>
        <end position="66"/>
    </location>
</feature>
<feature type="transmembrane region" description="Helical" evidence="9">
    <location>
        <begin position="219"/>
        <end position="241"/>
    </location>
</feature>
<comment type="caution">
    <text evidence="10">The sequence shown here is derived from an EMBL/GenBank/DDBJ whole genome shotgun (WGS) entry which is preliminary data.</text>
</comment>
<keyword evidence="5 9" id="KW-1133">Transmembrane helix</keyword>
<feature type="transmembrane region" description="Helical" evidence="9">
    <location>
        <begin position="15"/>
        <end position="33"/>
    </location>
</feature>
<comment type="subcellular location">
    <subcellularLocation>
        <location evidence="1">Lysosome membrane</location>
        <topology evidence="1">Multi-pass membrane protein</topology>
    </subcellularLocation>
</comment>
<feature type="transmembrane region" description="Helical" evidence="9">
    <location>
        <begin position="97"/>
        <end position="116"/>
    </location>
</feature>
<evidence type="ECO:0000256" key="3">
    <source>
        <dbReference type="ARBA" id="ARBA00022692"/>
    </source>
</evidence>
<dbReference type="PANTHER" id="PTHR13131:SF5">
    <property type="entry name" value="CYSTINOSIN"/>
    <property type="match status" value="1"/>
</dbReference>
<evidence type="ECO:0000256" key="5">
    <source>
        <dbReference type="ARBA" id="ARBA00022989"/>
    </source>
</evidence>
<reference evidence="10" key="1">
    <citation type="submission" date="2020-09" db="EMBL/GenBank/DDBJ databases">
        <title>Genome-Enabled Discovery of Anthraquinone Biosynthesis in Senna tora.</title>
        <authorList>
            <person name="Kang S.-H."/>
            <person name="Pandey R.P."/>
            <person name="Lee C.-M."/>
            <person name="Sim J.-S."/>
            <person name="Jeong J.-T."/>
            <person name="Choi B.-S."/>
            <person name="Jung M."/>
            <person name="Ginzburg D."/>
            <person name="Zhao K."/>
            <person name="Won S.Y."/>
            <person name="Oh T.-J."/>
            <person name="Yu Y."/>
            <person name="Kim N.-H."/>
            <person name="Lee O.R."/>
            <person name="Lee T.-H."/>
            <person name="Bashyal P."/>
            <person name="Kim T.-S."/>
            <person name="Lee W.-H."/>
            <person name="Kawkins C."/>
            <person name="Kim C.-K."/>
            <person name="Kim J.S."/>
            <person name="Ahn B.O."/>
            <person name="Rhee S.Y."/>
            <person name="Sohng J.K."/>
        </authorList>
    </citation>
    <scope>NUCLEOTIDE SEQUENCE</scope>
    <source>
        <tissue evidence="10">Leaf</tissue>
    </source>
</reference>
<evidence type="ECO:0000256" key="9">
    <source>
        <dbReference type="SAM" id="Phobius"/>
    </source>
</evidence>
<dbReference type="GO" id="GO:0015184">
    <property type="term" value="F:L-cystine transmembrane transporter activity"/>
    <property type="evidence" value="ECO:0007669"/>
    <property type="project" value="TreeGrafter"/>
</dbReference>
<protein>
    <recommendedName>
        <fullName evidence="8">Cystinosin homolog</fullName>
    </recommendedName>
</protein>
<feature type="transmembrane region" description="Helical" evidence="9">
    <location>
        <begin position="128"/>
        <end position="146"/>
    </location>
</feature>
<organism evidence="10 11">
    <name type="scientific">Senna tora</name>
    <dbReference type="NCBI Taxonomy" id="362788"/>
    <lineage>
        <taxon>Eukaryota</taxon>
        <taxon>Viridiplantae</taxon>
        <taxon>Streptophyta</taxon>
        <taxon>Embryophyta</taxon>
        <taxon>Tracheophyta</taxon>
        <taxon>Spermatophyta</taxon>
        <taxon>Magnoliopsida</taxon>
        <taxon>eudicotyledons</taxon>
        <taxon>Gunneridae</taxon>
        <taxon>Pentapetalae</taxon>
        <taxon>rosids</taxon>
        <taxon>fabids</taxon>
        <taxon>Fabales</taxon>
        <taxon>Fabaceae</taxon>
        <taxon>Caesalpinioideae</taxon>
        <taxon>Cassia clade</taxon>
        <taxon>Senna</taxon>
    </lineage>
</organism>
<evidence type="ECO:0000256" key="4">
    <source>
        <dbReference type="ARBA" id="ARBA00022737"/>
    </source>
</evidence>
<evidence type="ECO:0000313" key="10">
    <source>
        <dbReference type="EMBL" id="KAF7819478.1"/>
    </source>
</evidence>
<dbReference type="GO" id="GO:0005765">
    <property type="term" value="C:lysosomal membrane"/>
    <property type="evidence" value="ECO:0007669"/>
    <property type="project" value="UniProtKB-SubCell"/>
</dbReference>
<feature type="transmembrane region" description="Helical" evidence="9">
    <location>
        <begin position="152"/>
        <end position="169"/>
    </location>
</feature>
<gene>
    <name evidence="10" type="ORF">G2W53_024933</name>
</gene>
<keyword evidence="6 9" id="KW-0472">Membrane</keyword>
<dbReference type="PANTHER" id="PTHR13131">
    <property type="entry name" value="CYSTINOSIN"/>
    <property type="match status" value="1"/>
</dbReference>
<dbReference type="InterPro" id="IPR005282">
    <property type="entry name" value="LC_transporter"/>
</dbReference>
<sequence>MKMETRRWNIGAMEVAYTVFGWTAFATWACSFYPQLLLNFSRKSVVGLSLNFLLLNNTKHILYFIYNTSLFFSPDVRFQYYQKFGFDQMIPVAANDVALSTHAVVLTSMLLVQSAVYQRGNQSISKVVIAILLAVWLIAALCFFIAFPSKSWLWLISIFNTMQVILAVIKYSPQGIMNFINKSTQGFSISYVLLDLCGGLANVAQMLTQSIDQNSWANFSGNIGKVLLCLIAISFDVLFMFQHYVLYPPSNSAMAPPNKFTHAITKPLINSPHYPLPPTV</sequence>
<evidence type="ECO:0000256" key="2">
    <source>
        <dbReference type="ARBA" id="ARBA00022448"/>
    </source>
</evidence>